<feature type="compositionally biased region" description="Acidic residues" evidence="1">
    <location>
        <begin position="338"/>
        <end position="349"/>
    </location>
</feature>
<evidence type="ECO:0000256" key="1">
    <source>
        <dbReference type="SAM" id="MobiDB-lite"/>
    </source>
</evidence>
<protein>
    <submittedName>
        <fullName evidence="2">Uncharacterized protein</fullName>
    </submittedName>
</protein>
<feature type="region of interest" description="Disordered" evidence="1">
    <location>
        <begin position="271"/>
        <end position="409"/>
    </location>
</feature>
<dbReference type="RefSeq" id="WP_062999155.1">
    <property type="nucleotide sequence ID" value="NZ_BMMH01000026.1"/>
</dbReference>
<keyword evidence="3" id="KW-1185">Reference proteome</keyword>
<comment type="caution">
    <text evidence="2">The sequence shown here is derived from an EMBL/GenBank/DDBJ whole genome shotgun (WGS) entry which is preliminary data.</text>
</comment>
<name>A0A917RXD8_9NOCA</name>
<dbReference type="AlphaFoldDB" id="A0A917RXD8"/>
<reference evidence="2" key="1">
    <citation type="journal article" date="2014" name="Int. J. Syst. Evol. Microbiol.">
        <title>Complete genome sequence of Corynebacterium casei LMG S-19264T (=DSM 44701T), isolated from a smear-ripened cheese.</title>
        <authorList>
            <consortium name="US DOE Joint Genome Institute (JGI-PGF)"/>
            <person name="Walter F."/>
            <person name="Albersmeier A."/>
            <person name="Kalinowski J."/>
            <person name="Ruckert C."/>
        </authorList>
    </citation>
    <scope>NUCLEOTIDE SEQUENCE</scope>
    <source>
        <strain evidence="2">CGMCC 4.3508</strain>
    </source>
</reference>
<feature type="region of interest" description="Disordered" evidence="1">
    <location>
        <begin position="450"/>
        <end position="513"/>
    </location>
</feature>
<evidence type="ECO:0000313" key="3">
    <source>
        <dbReference type="Proteomes" id="UP000638263"/>
    </source>
</evidence>
<evidence type="ECO:0000313" key="2">
    <source>
        <dbReference type="EMBL" id="GGL40553.1"/>
    </source>
</evidence>
<dbReference type="Proteomes" id="UP000638263">
    <property type="component" value="Unassembled WGS sequence"/>
</dbReference>
<proteinExistence type="predicted"/>
<gene>
    <name evidence="2" type="ORF">GCM10011588_64120</name>
</gene>
<reference evidence="2" key="2">
    <citation type="submission" date="2020-09" db="EMBL/GenBank/DDBJ databases">
        <authorList>
            <person name="Sun Q."/>
            <person name="Zhou Y."/>
        </authorList>
    </citation>
    <scope>NUCLEOTIDE SEQUENCE</scope>
    <source>
        <strain evidence="2">CGMCC 4.3508</strain>
    </source>
</reference>
<accession>A0A917RXD8</accession>
<feature type="region of interest" description="Disordered" evidence="1">
    <location>
        <begin position="185"/>
        <end position="214"/>
    </location>
</feature>
<organism evidence="2 3">
    <name type="scientific">Nocardia jinanensis</name>
    <dbReference type="NCBI Taxonomy" id="382504"/>
    <lineage>
        <taxon>Bacteria</taxon>
        <taxon>Bacillati</taxon>
        <taxon>Actinomycetota</taxon>
        <taxon>Actinomycetes</taxon>
        <taxon>Mycobacteriales</taxon>
        <taxon>Nocardiaceae</taxon>
        <taxon>Nocardia</taxon>
    </lineage>
</organism>
<dbReference type="EMBL" id="BMMH01000026">
    <property type="protein sequence ID" value="GGL40553.1"/>
    <property type="molecule type" value="Genomic_DNA"/>
</dbReference>
<sequence>MAPEQTSPYWDRIVGNRWPQIPPSAWHSLANNAREGAAALNLADVEQARHAFEETVQQSVGLAEIRRALLALEENPRAFASALSAAADTFDTFGDVIRRTRNQILDVVGDATDRIEKATRGDNNDDGEVGDAAEAEADRQAADAIVADARGDVRDIVSAALSSLGPQGLPRLDDIAEALGQPGPWRKGGGLPGVAPHNPGGPGGPGRHHDVPGRNRPGFEPGPWVPGFDRPVRPDPILGQILIDLIDDLLYPGPGPGLPGMPPGLDVQLPVGVGDMPPALTDPPGQTDTGPAPAVPNPGHGAPGVPQPGQQAENAAPPMDTGGGTAEPGVDGAGVDEAGVDEAGADEAADSPSTEAVGETDVSAQPDRAIPAREGTDTPDPWGIARQAGAHLSQDPAAESASPGAVPPVLPPAVGPAAVAATTSAVSGANAAAPASSSVVSGTASTSAAATSTQAGRGVSGPIEANRGPGATGKPLTSASPQGASAAPVGKQPMPVPDSHPGTGKSHGPGDLVQDAMGAAMISASAPAFVVGERVDGDLVLARTLLGGIRAATDSWVVGVDWAVAVLRHPSGVSAFVTSNEGRGWLPARLHLPTEVSLPWLWAVSQGSEWEGVADPARILVEFAIAWGMKSGAKLSALASSQAMDPALGRLGTVALAGSVPASDTMDLRSPTAGTLDRLGITAAPRLLDRAAKVADRDIALRCLELAVDAHTRVGRAELATVDTMEAPQIRLRILRALRDGRDFADSWWEELQDIDDLIAATTLGHRADTSRIGLGELRSDAADLDPGSELSILRALTFQRRCNELVLLLAEEKSRQTVRDSVYAHAQVLGHPLFTAPPAAAPAPRRATITTGARR</sequence>